<evidence type="ECO:0000256" key="3">
    <source>
        <dbReference type="ARBA" id="ARBA00022448"/>
    </source>
</evidence>
<reference evidence="11 12" key="1">
    <citation type="submission" date="2016-10" db="EMBL/GenBank/DDBJ databases">
        <title>Reductive evolution of mitochondrial metabolism and differential evolution of invasion-related proteins in Cryptosporidium.</title>
        <authorList>
            <person name="Liu S."/>
            <person name="Roellig D.M."/>
            <person name="Guo Y."/>
            <person name="Li N."/>
            <person name="Frace M.A."/>
            <person name="Tang K."/>
            <person name="Zhang L."/>
            <person name="Feng Y."/>
            <person name="Xiao L."/>
        </authorList>
    </citation>
    <scope>NUCLEOTIDE SEQUENCE [LARGE SCALE GENOMIC DNA]</scope>
    <source>
        <strain evidence="11">30847</strain>
    </source>
</reference>
<evidence type="ECO:0000259" key="10">
    <source>
        <dbReference type="Pfam" id="PF02823"/>
    </source>
</evidence>
<dbReference type="InterPro" id="IPR036771">
    <property type="entry name" value="ATPsynth_dsu/esu_N"/>
</dbReference>
<evidence type="ECO:0000256" key="2">
    <source>
        <dbReference type="ARBA" id="ARBA00005712"/>
    </source>
</evidence>
<dbReference type="PANTHER" id="PTHR13822">
    <property type="entry name" value="ATP SYNTHASE DELTA/EPSILON CHAIN"/>
    <property type="match status" value="1"/>
</dbReference>
<evidence type="ECO:0000256" key="5">
    <source>
        <dbReference type="ARBA" id="ARBA00022792"/>
    </source>
</evidence>
<dbReference type="GO" id="GO:0046933">
    <property type="term" value="F:proton-transporting ATP synthase activity, rotational mechanism"/>
    <property type="evidence" value="ECO:0007669"/>
    <property type="project" value="InterPro"/>
</dbReference>
<dbReference type="EMBL" id="LRBS01000069">
    <property type="protein sequence ID" value="OII75994.1"/>
    <property type="molecule type" value="Genomic_DNA"/>
</dbReference>
<organism evidence="11 12">
    <name type="scientific">Cryptosporidium andersoni</name>
    <dbReference type="NCBI Taxonomy" id="117008"/>
    <lineage>
        <taxon>Eukaryota</taxon>
        <taxon>Sar</taxon>
        <taxon>Alveolata</taxon>
        <taxon>Apicomplexa</taxon>
        <taxon>Conoidasida</taxon>
        <taxon>Coccidia</taxon>
        <taxon>Eucoccidiorida</taxon>
        <taxon>Eimeriorina</taxon>
        <taxon>Cryptosporidiidae</taxon>
        <taxon>Cryptosporidium</taxon>
    </lineage>
</organism>
<dbReference type="SUPFAM" id="SSF51344">
    <property type="entry name" value="Epsilon subunit of F1F0-ATP synthase N-terminal domain"/>
    <property type="match status" value="1"/>
</dbReference>
<keyword evidence="8" id="KW-0496">Mitochondrion</keyword>
<evidence type="ECO:0000313" key="12">
    <source>
        <dbReference type="Proteomes" id="UP000186804"/>
    </source>
</evidence>
<dbReference type="AlphaFoldDB" id="A0A1J4MP00"/>
<evidence type="ECO:0000256" key="4">
    <source>
        <dbReference type="ARBA" id="ARBA00022781"/>
    </source>
</evidence>
<evidence type="ECO:0000256" key="9">
    <source>
        <dbReference type="ARBA" id="ARBA00023136"/>
    </source>
</evidence>
<dbReference type="InterPro" id="IPR001469">
    <property type="entry name" value="ATP_synth_F1_dsu/esu"/>
</dbReference>
<evidence type="ECO:0000256" key="1">
    <source>
        <dbReference type="ARBA" id="ARBA00004273"/>
    </source>
</evidence>
<evidence type="ECO:0000256" key="8">
    <source>
        <dbReference type="ARBA" id="ARBA00023128"/>
    </source>
</evidence>
<name>A0A1J4MP00_9CRYT</name>
<comment type="similarity">
    <text evidence="2">Belongs to the ATPase epsilon chain family.</text>
</comment>
<sequence length="159" mass="18113">MNLFKITKFLRSVGKSNIATINNTGSLLLTLCSTYDSYFIKTPVHTVTLPGKEGDFTISYNHSPTIIQLSSGPIIIRRNLSENPQSFFISDGFLLYKRSNENFIAEVIGIEIFPLEYFDKSCVNTLIKDIEKQSRSTPWELTKFHLGLQLCRRLLNCLV</sequence>
<feature type="domain" description="ATP synthase F1 complex delta/epsilon subunit N-terminal" evidence="10">
    <location>
        <begin position="36"/>
        <end position="98"/>
    </location>
</feature>
<dbReference type="Gene3D" id="2.60.15.10">
    <property type="entry name" value="F0F1 ATP synthase delta/epsilon subunit, N-terminal"/>
    <property type="match status" value="1"/>
</dbReference>
<evidence type="ECO:0000256" key="6">
    <source>
        <dbReference type="ARBA" id="ARBA00022946"/>
    </source>
</evidence>
<dbReference type="GeneID" id="92364925"/>
<keyword evidence="6" id="KW-0809">Transit peptide</keyword>
<dbReference type="InterPro" id="IPR020546">
    <property type="entry name" value="ATP_synth_F1_dsu/esu_N"/>
</dbReference>
<dbReference type="OrthoDB" id="270171at2759"/>
<evidence type="ECO:0000256" key="7">
    <source>
        <dbReference type="ARBA" id="ARBA00023065"/>
    </source>
</evidence>
<keyword evidence="9" id="KW-0472">Membrane</keyword>
<keyword evidence="5" id="KW-0999">Mitochondrion inner membrane</keyword>
<keyword evidence="7" id="KW-0406">Ion transport</keyword>
<proteinExistence type="inferred from homology"/>
<protein>
    <submittedName>
        <fullName evidence="11">ATP synthase delta subunit</fullName>
    </submittedName>
</protein>
<keyword evidence="3" id="KW-0813">Transport</keyword>
<dbReference type="VEuPathDB" id="CryptoDB:cand_007400"/>
<accession>A0A1J4MP00</accession>
<dbReference type="PANTHER" id="PTHR13822:SF7">
    <property type="entry name" value="ATP SYNTHASE SUBUNIT DELTA, MITOCHONDRIAL"/>
    <property type="match status" value="1"/>
</dbReference>
<keyword evidence="12" id="KW-1185">Reference proteome</keyword>
<gene>
    <name evidence="11" type="ORF">cand_007400</name>
</gene>
<keyword evidence="4" id="KW-0375">Hydrogen ion transport</keyword>
<dbReference type="GO" id="GO:0045259">
    <property type="term" value="C:proton-transporting ATP synthase complex"/>
    <property type="evidence" value="ECO:0007669"/>
    <property type="project" value="InterPro"/>
</dbReference>
<comment type="subcellular location">
    <subcellularLocation>
        <location evidence="1">Mitochondrion inner membrane</location>
    </subcellularLocation>
</comment>
<dbReference type="GO" id="GO:0005743">
    <property type="term" value="C:mitochondrial inner membrane"/>
    <property type="evidence" value="ECO:0007669"/>
    <property type="project" value="UniProtKB-SubCell"/>
</dbReference>
<dbReference type="Proteomes" id="UP000186804">
    <property type="component" value="Unassembled WGS sequence"/>
</dbReference>
<dbReference type="Pfam" id="PF02823">
    <property type="entry name" value="ATP-synt_DE_N"/>
    <property type="match status" value="1"/>
</dbReference>
<evidence type="ECO:0000313" key="11">
    <source>
        <dbReference type="EMBL" id="OII75994.1"/>
    </source>
</evidence>
<dbReference type="RefSeq" id="XP_067067840.1">
    <property type="nucleotide sequence ID" value="XM_067210980.1"/>
</dbReference>
<comment type="caution">
    <text evidence="11">The sequence shown here is derived from an EMBL/GenBank/DDBJ whole genome shotgun (WGS) entry which is preliminary data.</text>
</comment>